<dbReference type="EMBL" id="GBRH01177538">
    <property type="protein sequence ID" value="JAE20358.1"/>
    <property type="molecule type" value="Transcribed_RNA"/>
</dbReference>
<evidence type="ECO:0000256" key="1">
    <source>
        <dbReference type="SAM" id="MobiDB-lite"/>
    </source>
</evidence>
<evidence type="ECO:0000313" key="2">
    <source>
        <dbReference type="EMBL" id="JAE20358.1"/>
    </source>
</evidence>
<reference evidence="2" key="1">
    <citation type="submission" date="2014-09" db="EMBL/GenBank/DDBJ databases">
        <authorList>
            <person name="Magalhaes I.L.F."/>
            <person name="Oliveira U."/>
            <person name="Santos F.R."/>
            <person name="Vidigal T.H.D.A."/>
            <person name="Brescovit A.D."/>
            <person name="Santos A.J."/>
        </authorList>
    </citation>
    <scope>NUCLEOTIDE SEQUENCE</scope>
    <source>
        <tissue evidence="2">Shoot tissue taken approximately 20 cm above the soil surface</tissue>
    </source>
</reference>
<proteinExistence type="predicted"/>
<feature type="region of interest" description="Disordered" evidence="1">
    <location>
        <begin position="1"/>
        <end position="73"/>
    </location>
</feature>
<dbReference type="AlphaFoldDB" id="A0A0A9GI22"/>
<reference evidence="2" key="2">
    <citation type="journal article" date="2015" name="Data Brief">
        <title>Shoot transcriptome of the giant reed, Arundo donax.</title>
        <authorList>
            <person name="Barrero R.A."/>
            <person name="Guerrero F.D."/>
            <person name="Moolhuijzen P."/>
            <person name="Goolsby J.A."/>
            <person name="Tidwell J."/>
            <person name="Bellgard S.E."/>
            <person name="Bellgard M.I."/>
        </authorList>
    </citation>
    <scope>NUCLEOTIDE SEQUENCE</scope>
    <source>
        <tissue evidence="2">Shoot tissue taken approximately 20 cm above the soil surface</tissue>
    </source>
</reference>
<feature type="compositionally biased region" description="Basic and acidic residues" evidence="1">
    <location>
        <begin position="1"/>
        <end position="25"/>
    </location>
</feature>
<name>A0A0A9GI22_ARUDO</name>
<sequence>MEERARSDIHLLHEERRIPSREPARRGPGHQPLCVAGPRQELLPQGDARASLRRGHPQVQWRGLAAPKEDHRP</sequence>
<accession>A0A0A9GI22</accession>
<organism evidence="2">
    <name type="scientific">Arundo donax</name>
    <name type="common">Giant reed</name>
    <name type="synonym">Donax arundinaceus</name>
    <dbReference type="NCBI Taxonomy" id="35708"/>
    <lineage>
        <taxon>Eukaryota</taxon>
        <taxon>Viridiplantae</taxon>
        <taxon>Streptophyta</taxon>
        <taxon>Embryophyta</taxon>
        <taxon>Tracheophyta</taxon>
        <taxon>Spermatophyta</taxon>
        <taxon>Magnoliopsida</taxon>
        <taxon>Liliopsida</taxon>
        <taxon>Poales</taxon>
        <taxon>Poaceae</taxon>
        <taxon>PACMAD clade</taxon>
        <taxon>Arundinoideae</taxon>
        <taxon>Arundineae</taxon>
        <taxon>Arundo</taxon>
    </lineage>
</organism>
<protein>
    <submittedName>
        <fullName evidence="2">Uncharacterized protein</fullName>
    </submittedName>
</protein>